<protein>
    <recommendedName>
        <fullName evidence="3">Secreted protein</fullName>
    </recommendedName>
</protein>
<accession>A0ABR5CIM9</accession>
<name>A0ABR5CIM9_9MICO</name>
<evidence type="ECO:0008006" key="3">
    <source>
        <dbReference type="Google" id="ProtNLM"/>
    </source>
</evidence>
<organism evidence="1 2">
    <name type="scientific">Agreia bicolorata</name>
    <dbReference type="NCBI Taxonomy" id="110935"/>
    <lineage>
        <taxon>Bacteria</taxon>
        <taxon>Bacillati</taxon>
        <taxon>Actinomycetota</taxon>
        <taxon>Actinomycetes</taxon>
        <taxon>Micrococcales</taxon>
        <taxon>Microbacteriaceae</taxon>
        <taxon>Agreia</taxon>
    </lineage>
</organism>
<evidence type="ECO:0000313" key="2">
    <source>
        <dbReference type="Proteomes" id="UP000032503"/>
    </source>
</evidence>
<reference evidence="1 2" key="1">
    <citation type="journal article" date="2001" name="Int. J. Syst. Evol. Microbiol.">
        <title>Agreia bicolorata gen. nov., sp. nov., to accommodate actinobacteria isolated from narrow reed grass infected by the nematode Heteroanguina graminophila.</title>
        <authorList>
            <person name="Evtushenko L.I."/>
            <person name="Dorofeeva L.V."/>
            <person name="Dobrovolskaya T.G."/>
            <person name="Streshinskaya G.M."/>
            <person name="Subbotin S.A."/>
            <person name="Tiedje J.M."/>
        </authorList>
    </citation>
    <scope>NUCLEOTIDE SEQUENCE [LARGE SCALE GENOMIC DNA]</scope>
    <source>
        <strain evidence="1 2">VKM Ac-1804</strain>
    </source>
</reference>
<dbReference type="Proteomes" id="UP000032503">
    <property type="component" value="Unassembled WGS sequence"/>
</dbReference>
<comment type="caution">
    <text evidence="1">The sequence shown here is derived from an EMBL/GenBank/DDBJ whole genome shotgun (WGS) entry which is preliminary data.</text>
</comment>
<keyword evidence="2" id="KW-1185">Reference proteome</keyword>
<evidence type="ECO:0000313" key="1">
    <source>
        <dbReference type="EMBL" id="KJC65439.1"/>
    </source>
</evidence>
<gene>
    <name evidence="1" type="ORF">TZ00_00730</name>
</gene>
<proteinExistence type="predicted"/>
<sequence>MLAVGGVAGLFSFAAAGASKIAAITPCFVADSRSISARTSSVTLQLLSWAMMSSCARVLSVMRTDNGLI</sequence>
<dbReference type="EMBL" id="JYFC01000001">
    <property type="protein sequence ID" value="KJC65439.1"/>
    <property type="molecule type" value="Genomic_DNA"/>
</dbReference>